<dbReference type="SUPFAM" id="SSF52540">
    <property type="entry name" value="P-loop containing nucleoside triphosphate hydrolases"/>
    <property type="match status" value="1"/>
</dbReference>
<dbReference type="Gene3D" id="3.40.50.300">
    <property type="entry name" value="P-loop containing nucleotide triphosphate hydrolases"/>
    <property type="match status" value="2"/>
</dbReference>
<evidence type="ECO:0000259" key="2">
    <source>
        <dbReference type="Pfam" id="PF05970"/>
    </source>
</evidence>
<accession>A0A7I5E5R0</accession>
<feature type="domain" description="DNA helicase Pif1-like 2B" evidence="3">
    <location>
        <begin position="208"/>
        <end position="253"/>
    </location>
</feature>
<name>A0A7I5E5R0_HAECO</name>
<keyword evidence="4" id="KW-1185">Reference proteome</keyword>
<protein>
    <recommendedName>
        <fullName evidence="1">ATP-dependent DNA helicase</fullName>
        <ecNumber evidence="1">5.6.2.3</ecNumber>
    </recommendedName>
</protein>
<dbReference type="OMA" id="CEHCPHC"/>
<dbReference type="PANTHER" id="PTHR10492:SF57">
    <property type="entry name" value="ATP-DEPENDENT DNA HELICASE"/>
    <property type="match status" value="1"/>
</dbReference>
<organism evidence="4 5">
    <name type="scientific">Haemonchus contortus</name>
    <name type="common">Barber pole worm</name>
    <dbReference type="NCBI Taxonomy" id="6289"/>
    <lineage>
        <taxon>Eukaryota</taxon>
        <taxon>Metazoa</taxon>
        <taxon>Ecdysozoa</taxon>
        <taxon>Nematoda</taxon>
        <taxon>Chromadorea</taxon>
        <taxon>Rhabditida</taxon>
        <taxon>Rhabditina</taxon>
        <taxon>Rhabditomorpha</taxon>
        <taxon>Strongyloidea</taxon>
        <taxon>Trichostrongylidae</taxon>
        <taxon>Haemonchus</taxon>
    </lineage>
</organism>
<dbReference type="Pfam" id="PF21530">
    <property type="entry name" value="Pif1_2B_dom"/>
    <property type="match status" value="1"/>
</dbReference>
<dbReference type="OrthoDB" id="10056572at2759"/>
<dbReference type="GO" id="GO:0006281">
    <property type="term" value="P:DNA repair"/>
    <property type="evidence" value="ECO:0007669"/>
    <property type="project" value="UniProtKB-KW"/>
</dbReference>
<dbReference type="Pfam" id="PF05970">
    <property type="entry name" value="PIF1"/>
    <property type="match status" value="1"/>
</dbReference>
<dbReference type="InterPro" id="IPR049163">
    <property type="entry name" value="Pif1-like_2B_dom"/>
</dbReference>
<evidence type="ECO:0000259" key="3">
    <source>
        <dbReference type="Pfam" id="PF21530"/>
    </source>
</evidence>
<dbReference type="GO" id="GO:0043139">
    <property type="term" value="F:5'-3' DNA helicase activity"/>
    <property type="evidence" value="ECO:0007669"/>
    <property type="project" value="UniProtKB-EC"/>
</dbReference>
<feature type="domain" description="DNA helicase Pif1-like DEAD-box helicase" evidence="2">
    <location>
        <begin position="1"/>
        <end position="121"/>
    </location>
</feature>
<keyword evidence="1" id="KW-0067">ATP-binding</keyword>
<dbReference type="GO" id="GO:0000723">
    <property type="term" value="P:telomere maintenance"/>
    <property type="evidence" value="ECO:0007669"/>
    <property type="project" value="InterPro"/>
</dbReference>
<keyword evidence="1" id="KW-0378">Hydrolase</keyword>
<keyword evidence="1" id="KW-0547">Nucleotide-binding</keyword>
<comment type="similarity">
    <text evidence="1">Belongs to the helicase family.</text>
</comment>
<proteinExistence type="inferred from homology"/>
<dbReference type="InterPro" id="IPR010285">
    <property type="entry name" value="DNA_helicase_pif1-like_DEAD"/>
</dbReference>
<dbReference type="CDD" id="cd18809">
    <property type="entry name" value="SF1_C_RecD"/>
    <property type="match status" value="1"/>
</dbReference>
<dbReference type="GO" id="GO:0005524">
    <property type="term" value="F:ATP binding"/>
    <property type="evidence" value="ECO:0007669"/>
    <property type="project" value="UniProtKB-KW"/>
</dbReference>
<dbReference type="PANTHER" id="PTHR10492">
    <property type="match status" value="1"/>
</dbReference>
<keyword evidence="1" id="KW-0227">DNA damage</keyword>
<dbReference type="AlphaFoldDB" id="A0A7I5E5R0"/>
<keyword evidence="1" id="KW-0347">Helicase</keyword>
<comment type="catalytic activity">
    <reaction evidence="1">
        <text>ATP + H2O = ADP + phosphate + H(+)</text>
        <dbReference type="Rhea" id="RHEA:13065"/>
        <dbReference type="ChEBI" id="CHEBI:15377"/>
        <dbReference type="ChEBI" id="CHEBI:15378"/>
        <dbReference type="ChEBI" id="CHEBI:30616"/>
        <dbReference type="ChEBI" id="CHEBI:43474"/>
        <dbReference type="ChEBI" id="CHEBI:456216"/>
        <dbReference type="EC" id="5.6.2.3"/>
    </reaction>
</comment>
<dbReference type="Proteomes" id="UP000025227">
    <property type="component" value="Unplaced"/>
</dbReference>
<sequence length="370" mass="42214">MRRQQKEAQQLRETDMIIWDEISMTPKSALEAVDCLLRDIMQAEAPFGGKVIVIGGDFRQILPVVEHGQREDIVEACVLKSSLWRLFSIHRLEINMRARTAGSNWHDYLLRIGSGESNDEEGRTAIPDEMMCTTDIVTEIFGDVLDPTTNSNLCENAVLAPKNVHVQRLNQNALQRLIVNTAQDERIYKSVDEAIHPEGQSRQLYQLEYLNSLTPTGMPPHELHLKKGAIVMLLRNLDVANGLCNGTRLKVETLGRFTLGCRFICGERNNQLAIIPRIDNYWEQRLSFRLRRRQFPVRIAFAMTINKAQGQSFNKVGVFLPEDVFSHGQLYVALSRARRPDGIKVKACSNNLKNIVYREVLQCSFPNDHF</sequence>
<keyword evidence="1" id="KW-0233">DNA recombination</keyword>
<evidence type="ECO:0000313" key="5">
    <source>
        <dbReference type="WBParaSite" id="HCON_00014790-00001"/>
    </source>
</evidence>
<dbReference type="WBParaSite" id="HCON_00014790-00001">
    <property type="protein sequence ID" value="HCON_00014790-00001"/>
    <property type="gene ID" value="HCON_00014790"/>
</dbReference>
<evidence type="ECO:0000256" key="1">
    <source>
        <dbReference type="RuleBase" id="RU363044"/>
    </source>
</evidence>
<dbReference type="FunFam" id="3.40.50.300:FF:002884">
    <property type="entry name" value="ATP-dependent DNA helicase"/>
    <property type="match status" value="1"/>
</dbReference>
<dbReference type="GO" id="GO:0016787">
    <property type="term" value="F:hydrolase activity"/>
    <property type="evidence" value="ECO:0007669"/>
    <property type="project" value="UniProtKB-KW"/>
</dbReference>
<dbReference type="GO" id="GO:0006310">
    <property type="term" value="P:DNA recombination"/>
    <property type="evidence" value="ECO:0007669"/>
    <property type="project" value="UniProtKB-KW"/>
</dbReference>
<comment type="cofactor">
    <cofactor evidence="1">
        <name>Mg(2+)</name>
        <dbReference type="ChEBI" id="CHEBI:18420"/>
    </cofactor>
</comment>
<dbReference type="InterPro" id="IPR027417">
    <property type="entry name" value="P-loop_NTPase"/>
</dbReference>
<keyword evidence="1" id="KW-0234">DNA repair</keyword>
<dbReference type="EC" id="5.6.2.3" evidence="1"/>
<evidence type="ECO:0000313" key="4">
    <source>
        <dbReference type="Proteomes" id="UP000025227"/>
    </source>
</evidence>
<reference evidence="5" key="1">
    <citation type="submission" date="2020-12" db="UniProtKB">
        <authorList>
            <consortium name="WormBaseParasite"/>
        </authorList>
    </citation>
    <scope>IDENTIFICATION</scope>
    <source>
        <strain evidence="5">MHco3</strain>
    </source>
</reference>